<sequence length="990" mass="113011">MRDWLWSPEEVKMTAMGCLFLAGKVSETPKKCKDIVTAAQNVFPSVYGQKNRNAFVDEIMGIERVLLQTMKFDLQVDLPYQYLIDYSKKFKLTKPEINSLVHTSWTFVNDSSFTVLCLIWEPQVIAVALLHLSITVRKVNIGLPECWWDEYIANLSNSLIDDICHKVLDFYSISKEEKMDFMPPRPFVLGQTPIMPAAAAGPSSYQCPERVCMRKRSTPALRTAAPAAIAPHRIPVLRTMYIVAATLLFFFLNLYFIYVYVQNYSKDELVRSFEKSHLSQSKEDSQHIRSTPGINFHSCDISDQLALSALSRAKTESCRRKISDAACKLKNGLFHDSFPESQCVNHDRLLINFRVGCFEDSKSNRALNGFAYEFKSDNSMEKCRATCYRAGFIYYGLEFGRECFCGDSLAKQSIDEARCTEYRCTGNSSQYCGGFNAVEIFRTGLKEPHLMPKAKYVETADADVNTKRPRILFLLQLNGRNERQVKRLLKALYSPHHYYYIHVDQRQLYMLTEVKAVAAKLSNVYVAPDPHSTIWGGASLLTMVQDAIRRSIAMPSLSDWDYLINLSESDFPVLTLNELETQLRMNPGQSYMSSHGYNTARFIQKQGFDFVFIECENRMWRIGKRDEFPRNLRIDGGSDWIILHREFAEYSISDDELPRKMRALFGSIILPVESFFHTNAQAKPFYIARKFESLIDIDAIALAEKQAMRDRPHLLHTDDVMFNVTFVNHYKADIDGYSLPFSMMAESLLSMYDKDAEFVSLLRIDAVKVHSSAPHQIIFTMQIRQSDVPLQLLVQRRLVSHIVSPAIVDGFKLESVMAGTEIDHKEEIFRGFTAYADVTSSPVVLLRWSRVTGMATTVNETKTSPPIRYLWRGPKEKLVATQKLRSYDSMYGGQFAALQLKNLNTSNLEAGMWSVVIQTDRGESPETIATVWLPIYSTDDKPLFQSLVGNFFIIQDSCSKTCFSTTWSTFHPDPKSDILVGYDKTVEALV</sequence>
<dbReference type="GO" id="GO:0046872">
    <property type="term" value="F:metal ion binding"/>
    <property type="evidence" value="ECO:0007669"/>
    <property type="project" value="UniProtKB-KW"/>
</dbReference>
<dbReference type="UniPathway" id="UPA00755"/>
<evidence type="ECO:0000256" key="13">
    <source>
        <dbReference type="ARBA" id="ARBA00022989"/>
    </source>
</evidence>
<dbReference type="PANTHER" id="PTHR46025:SF3">
    <property type="entry name" value="XYLOSYLTRANSFERASE OXT"/>
    <property type="match status" value="1"/>
</dbReference>
<evidence type="ECO:0000256" key="10">
    <source>
        <dbReference type="ARBA" id="ARBA00022723"/>
    </source>
</evidence>
<dbReference type="Pfam" id="PF02485">
    <property type="entry name" value="Branch"/>
    <property type="match status" value="1"/>
</dbReference>
<dbReference type="AlphaFoldDB" id="A0A0D6LDJ8"/>
<evidence type="ECO:0000313" key="23">
    <source>
        <dbReference type="Proteomes" id="UP000054495"/>
    </source>
</evidence>
<evidence type="ECO:0000256" key="11">
    <source>
        <dbReference type="ARBA" id="ARBA00022824"/>
    </source>
</evidence>
<evidence type="ECO:0000256" key="7">
    <source>
        <dbReference type="ARBA" id="ARBA00022676"/>
    </source>
</evidence>
<protein>
    <recommendedName>
        <fullName evidence="6">protein xylosyltransferase</fullName>
        <ecNumber evidence="6">2.4.2.26</ecNumber>
    </recommendedName>
    <alternativeName>
        <fullName evidence="18">Peptide O-xylosyltransferase</fullName>
    </alternativeName>
</protein>
<keyword evidence="13 20" id="KW-1133">Transmembrane helix</keyword>
<organism evidence="22 23">
    <name type="scientific">Ancylostoma ceylanicum</name>
    <dbReference type="NCBI Taxonomy" id="53326"/>
    <lineage>
        <taxon>Eukaryota</taxon>
        <taxon>Metazoa</taxon>
        <taxon>Ecdysozoa</taxon>
        <taxon>Nematoda</taxon>
        <taxon>Chromadorea</taxon>
        <taxon>Rhabditida</taxon>
        <taxon>Rhabditina</taxon>
        <taxon>Rhabditomorpha</taxon>
        <taxon>Strongyloidea</taxon>
        <taxon>Ancylostomatidae</taxon>
        <taxon>Ancylostomatinae</taxon>
        <taxon>Ancylostoma</taxon>
    </lineage>
</organism>
<dbReference type="Pfam" id="PF01822">
    <property type="entry name" value="WSC"/>
    <property type="match status" value="1"/>
</dbReference>
<dbReference type="GO" id="GO:0015012">
    <property type="term" value="P:heparan sulfate proteoglycan biosynthetic process"/>
    <property type="evidence" value="ECO:0007669"/>
    <property type="project" value="UniProtKB-UniPathway"/>
</dbReference>
<dbReference type="InterPro" id="IPR002889">
    <property type="entry name" value="WSC_carb-bd"/>
</dbReference>
<dbReference type="PROSITE" id="PS51212">
    <property type="entry name" value="WSC"/>
    <property type="match status" value="1"/>
</dbReference>
<evidence type="ECO:0000256" key="8">
    <source>
        <dbReference type="ARBA" id="ARBA00022679"/>
    </source>
</evidence>
<keyword evidence="9 20" id="KW-0812">Transmembrane</keyword>
<accession>A0A0D6LDJ8</accession>
<dbReference type="Pfam" id="PF00134">
    <property type="entry name" value="Cyclin_N"/>
    <property type="match status" value="1"/>
</dbReference>
<gene>
    <name evidence="22" type="ORF">ANCCEY_10906</name>
</gene>
<feature type="domain" description="WSC" evidence="21">
    <location>
        <begin position="351"/>
        <end position="444"/>
    </location>
</feature>
<dbReference type="InterPro" id="IPR006671">
    <property type="entry name" value="Cyclin_N"/>
</dbReference>
<evidence type="ECO:0000259" key="21">
    <source>
        <dbReference type="PROSITE" id="PS51212"/>
    </source>
</evidence>
<dbReference type="SUPFAM" id="SSF47954">
    <property type="entry name" value="Cyclin-like"/>
    <property type="match status" value="2"/>
</dbReference>
<feature type="transmembrane region" description="Helical" evidence="20">
    <location>
        <begin position="241"/>
        <end position="261"/>
    </location>
</feature>
<dbReference type="GO" id="GO:0000139">
    <property type="term" value="C:Golgi membrane"/>
    <property type="evidence" value="ECO:0007669"/>
    <property type="project" value="UniProtKB-SubCell"/>
</dbReference>
<dbReference type="InterPro" id="IPR036915">
    <property type="entry name" value="Cyclin-like_sf"/>
</dbReference>
<dbReference type="SMART" id="SM00321">
    <property type="entry name" value="WSC"/>
    <property type="match status" value="1"/>
</dbReference>
<dbReference type="UniPathway" id="UPA00756"/>
<evidence type="ECO:0000256" key="9">
    <source>
        <dbReference type="ARBA" id="ARBA00022692"/>
    </source>
</evidence>
<keyword evidence="8" id="KW-0808">Transferase</keyword>
<dbReference type="GO" id="GO:0050650">
    <property type="term" value="P:chondroitin sulfate proteoglycan biosynthetic process"/>
    <property type="evidence" value="ECO:0007669"/>
    <property type="project" value="TreeGrafter"/>
</dbReference>
<comment type="similarity">
    <text evidence="5">Belongs to the glycosyltransferase 14 family. XylT subfamily.</text>
</comment>
<evidence type="ECO:0000256" key="12">
    <source>
        <dbReference type="ARBA" id="ARBA00022968"/>
    </source>
</evidence>
<keyword evidence="12" id="KW-0735">Signal-anchor</keyword>
<dbReference type="GO" id="GO:0005789">
    <property type="term" value="C:endoplasmic reticulum membrane"/>
    <property type="evidence" value="ECO:0007669"/>
    <property type="project" value="UniProtKB-SubCell"/>
</dbReference>
<evidence type="ECO:0000256" key="5">
    <source>
        <dbReference type="ARBA" id="ARBA00010195"/>
    </source>
</evidence>
<evidence type="ECO:0000256" key="15">
    <source>
        <dbReference type="ARBA" id="ARBA00023136"/>
    </source>
</evidence>
<dbReference type="EMBL" id="KE125234">
    <property type="protein sequence ID" value="EPB69999.1"/>
    <property type="molecule type" value="Genomic_DNA"/>
</dbReference>
<keyword evidence="10" id="KW-0479">Metal-binding</keyword>
<keyword evidence="23" id="KW-1185">Reference proteome</keyword>
<keyword evidence="11" id="KW-0256">Endoplasmic reticulum</keyword>
<evidence type="ECO:0000256" key="1">
    <source>
        <dbReference type="ARBA" id="ARBA00004323"/>
    </source>
</evidence>
<evidence type="ECO:0000256" key="20">
    <source>
        <dbReference type="SAM" id="Phobius"/>
    </source>
</evidence>
<dbReference type="EC" id="2.4.2.26" evidence="6"/>
<evidence type="ECO:0000313" key="22">
    <source>
        <dbReference type="EMBL" id="EPB69999.1"/>
    </source>
</evidence>
<dbReference type="InterPro" id="IPR043538">
    <property type="entry name" value="XYLT"/>
</dbReference>
<keyword evidence="15 20" id="KW-0472">Membrane</keyword>
<evidence type="ECO:0000256" key="14">
    <source>
        <dbReference type="ARBA" id="ARBA00023034"/>
    </source>
</evidence>
<keyword evidence="16" id="KW-1015">Disulfide bond</keyword>
<proteinExistence type="inferred from homology"/>
<comment type="pathway">
    <text evidence="3">Glycan metabolism; chondroitin sulfate biosynthesis.</text>
</comment>
<comment type="subcellular location">
    <subcellularLocation>
        <location evidence="2">Endoplasmic reticulum membrane</location>
        <topology evidence="2">Single-pass type II membrane protein</topology>
    </subcellularLocation>
    <subcellularLocation>
        <location evidence="1">Golgi apparatus membrane</location>
        <topology evidence="1">Single-pass type II membrane protein</topology>
    </subcellularLocation>
</comment>
<keyword evidence="7" id="KW-0328">Glycosyltransferase</keyword>
<dbReference type="InterPro" id="IPR003406">
    <property type="entry name" value="Glyco_trans_14"/>
</dbReference>
<keyword evidence="17" id="KW-0325">Glycoprotein</keyword>
<evidence type="ECO:0000256" key="17">
    <source>
        <dbReference type="ARBA" id="ARBA00023180"/>
    </source>
</evidence>
<evidence type="ECO:0000256" key="3">
    <source>
        <dbReference type="ARBA" id="ARBA00004840"/>
    </source>
</evidence>
<dbReference type="GO" id="GO:0030158">
    <property type="term" value="F:protein xylosyltransferase activity"/>
    <property type="evidence" value="ECO:0007669"/>
    <property type="project" value="UniProtKB-EC"/>
</dbReference>
<dbReference type="Gene3D" id="1.10.472.10">
    <property type="entry name" value="Cyclin-like"/>
    <property type="match status" value="2"/>
</dbReference>
<name>A0A0D6LDJ8_9BILA</name>
<evidence type="ECO:0000256" key="16">
    <source>
        <dbReference type="ARBA" id="ARBA00023157"/>
    </source>
</evidence>
<reference evidence="22 23" key="1">
    <citation type="submission" date="2013-05" db="EMBL/GenBank/DDBJ databases">
        <title>Draft genome of the parasitic nematode Anyclostoma ceylanicum.</title>
        <authorList>
            <person name="Mitreva M."/>
        </authorList>
    </citation>
    <scope>NUCLEOTIDE SEQUENCE [LARGE SCALE GENOMIC DNA]</scope>
</reference>
<dbReference type="Proteomes" id="UP000054495">
    <property type="component" value="Unassembled WGS sequence"/>
</dbReference>
<evidence type="ECO:0000256" key="6">
    <source>
        <dbReference type="ARBA" id="ARBA00011972"/>
    </source>
</evidence>
<comment type="catalytic activity">
    <reaction evidence="19">
        <text>UDP-alpha-D-xylose + L-seryl-[protein] = 3-O-(beta-D-xylosyl)-L-seryl-[protein] + UDP + H(+)</text>
        <dbReference type="Rhea" id="RHEA:50192"/>
        <dbReference type="Rhea" id="RHEA-COMP:9863"/>
        <dbReference type="Rhea" id="RHEA-COMP:12567"/>
        <dbReference type="ChEBI" id="CHEBI:15378"/>
        <dbReference type="ChEBI" id="CHEBI:29999"/>
        <dbReference type="ChEBI" id="CHEBI:57632"/>
        <dbReference type="ChEBI" id="CHEBI:58223"/>
        <dbReference type="ChEBI" id="CHEBI:132085"/>
        <dbReference type="EC" id="2.4.2.26"/>
    </reaction>
</comment>
<dbReference type="PANTHER" id="PTHR46025">
    <property type="entry name" value="XYLOSYLTRANSFERASE OXT"/>
    <property type="match status" value="1"/>
</dbReference>
<evidence type="ECO:0000256" key="18">
    <source>
        <dbReference type="ARBA" id="ARBA00042865"/>
    </source>
</evidence>
<evidence type="ECO:0000256" key="4">
    <source>
        <dbReference type="ARBA" id="ARBA00005093"/>
    </source>
</evidence>
<evidence type="ECO:0000256" key="19">
    <source>
        <dbReference type="ARBA" id="ARBA00047847"/>
    </source>
</evidence>
<comment type="pathway">
    <text evidence="4">Glycan metabolism; heparan sulfate biosynthesis.</text>
</comment>
<evidence type="ECO:0000256" key="2">
    <source>
        <dbReference type="ARBA" id="ARBA00004648"/>
    </source>
</evidence>
<keyword evidence="14" id="KW-0333">Golgi apparatus</keyword>